<evidence type="ECO:0000313" key="4">
    <source>
        <dbReference type="EMBL" id="GGF08251.1"/>
    </source>
</evidence>
<feature type="signal peptide" evidence="1">
    <location>
        <begin position="1"/>
        <end position="21"/>
    </location>
</feature>
<keyword evidence="1" id="KW-0732">Signal</keyword>
<dbReference type="Proteomes" id="UP000632454">
    <property type="component" value="Unassembled WGS sequence"/>
</dbReference>
<organism evidence="4 5">
    <name type="scientific">Williamsia phyllosphaerae</name>
    <dbReference type="NCBI Taxonomy" id="885042"/>
    <lineage>
        <taxon>Bacteria</taxon>
        <taxon>Bacillati</taxon>
        <taxon>Actinomycetota</taxon>
        <taxon>Actinomycetes</taxon>
        <taxon>Mycobacteriales</taxon>
        <taxon>Nocardiaceae</taxon>
        <taxon>Williamsia</taxon>
    </lineage>
</organism>
<feature type="chain" id="PRO_5046140584" evidence="1">
    <location>
        <begin position="22"/>
        <end position="421"/>
    </location>
</feature>
<dbReference type="RefSeq" id="WP_188485761.1">
    <property type="nucleotide sequence ID" value="NZ_BMCS01000001.1"/>
</dbReference>
<dbReference type="InterPro" id="IPR056463">
    <property type="entry name" value="DUF7373_C"/>
</dbReference>
<feature type="domain" description="DUF7373" evidence="2">
    <location>
        <begin position="79"/>
        <end position="262"/>
    </location>
</feature>
<gene>
    <name evidence="4" type="ORF">GCM10007298_00200</name>
</gene>
<name>A0ABQ1U384_9NOCA</name>
<keyword evidence="5" id="KW-1185">Reference proteome</keyword>
<proteinExistence type="predicted"/>
<feature type="domain" description="DUF7373" evidence="3">
    <location>
        <begin position="295"/>
        <end position="415"/>
    </location>
</feature>
<evidence type="ECO:0000259" key="3">
    <source>
        <dbReference type="Pfam" id="PF24092"/>
    </source>
</evidence>
<dbReference type="InterPro" id="IPR055797">
    <property type="entry name" value="DUF7373"/>
</dbReference>
<evidence type="ECO:0000313" key="5">
    <source>
        <dbReference type="Proteomes" id="UP000632454"/>
    </source>
</evidence>
<reference evidence="5" key="1">
    <citation type="journal article" date="2019" name="Int. J. Syst. Evol. Microbiol.">
        <title>The Global Catalogue of Microorganisms (GCM) 10K type strain sequencing project: providing services to taxonomists for standard genome sequencing and annotation.</title>
        <authorList>
            <consortium name="The Broad Institute Genomics Platform"/>
            <consortium name="The Broad Institute Genome Sequencing Center for Infectious Disease"/>
            <person name="Wu L."/>
            <person name="Ma J."/>
        </authorList>
    </citation>
    <scope>NUCLEOTIDE SEQUENCE [LARGE SCALE GENOMIC DNA]</scope>
    <source>
        <strain evidence="5">CCM 7855</strain>
    </source>
</reference>
<protein>
    <submittedName>
        <fullName evidence="4">Uncharacterized protein</fullName>
    </submittedName>
</protein>
<comment type="caution">
    <text evidence="4">The sequence shown here is derived from an EMBL/GenBank/DDBJ whole genome shotgun (WGS) entry which is preliminary data.</text>
</comment>
<accession>A0ABQ1U384</accession>
<dbReference type="Pfam" id="PF24092">
    <property type="entry name" value="DUF7373_C"/>
    <property type="match status" value="1"/>
</dbReference>
<dbReference type="EMBL" id="BMCS01000001">
    <property type="protein sequence ID" value="GGF08251.1"/>
    <property type="molecule type" value="Genomic_DNA"/>
</dbReference>
<dbReference type="PROSITE" id="PS51257">
    <property type="entry name" value="PROKAR_LIPOPROTEIN"/>
    <property type="match status" value="1"/>
</dbReference>
<evidence type="ECO:0000259" key="2">
    <source>
        <dbReference type="Pfam" id="PF24088"/>
    </source>
</evidence>
<evidence type="ECO:0000256" key="1">
    <source>
        <dbReference type="SAM" id="SignalP"/>
    </source>
</evidence>
<dbReference type="Pfam" id="PF24088">
    <property type="entry name" value="DUF7373"/>
    <property type="match status" value="1"/>
</dbReference>
<sequence>MRARTLLATTAAITCITGLTACTSTTDGTGVAASSSGASASTATSASSTAVNTAQLDTGTYPTSPSAPFGFATAPDPEIVGAEGQRLAEFVTIPSEIDPEMTDVGLPTGVVFGTNNLRSVFASKAVADAAGVKGLVTGFFTSAGQPKKKISDKTRSLTQLVLRYNSPAAANTAAIAMNNASIARPADGEIAFAPATISNLPGTLVSRASGQFPGMRSFTAHNSYVISTGVAVPPGQEGSAESIIRTAVAKQIPLIDRFPATPIVPGVKSRIKLDQNNILIYAIPETDGQMLGGLTRGVYGPRGMASVEGPEILTTLQDNGSEHNAVWRSTVYRATTESDASEILTKLVDRDLAAGYSRSGSPAGLPTATCVTQDTASGQQNNCYVPEGRYIGATYDRDAVKARQMISAQYLILTKADQTAN</sequence>